<dbReference type="SUPFAM" id="SSF63829">
    <property type="entry name" value="Calcium-dependent phosphotriesterase"/>
    <property type="match status" value="1"/>
</dbReference>
<dbReference type="PANTHER" id="PTHR47572:SF5">
    <property type="entry name" value="BLR2277 PROTEIN"/>
    <property type="match status" value="1"/>
</dbReference>
<dbReference type="InterPro" id="IPR013658">
    <property type="entry name" value="SGL"/>
</dbReference>
<evidence type="ECO:0000259" key="1">
    <source>
        <dbReference type="Pfam" id="PF08450"/>
    </source>
</evidence>
<dbReference type="InterPro" id="IPR011042">
    <property type="entry name" value="6-blade_b-propeller_TolB-like"/>
</dbReference>
<organism evidence="2">
    <name type="scientific">Eutreptiella gymnastica</name>
    <dbReference type="NCBI Taxonomy" id="73025"/>
    <lineage>
        <taxon>Eukaryota</taxon>
        <taxon>Discoba</taxon>
        <taxon>Euglenozoa</taxon>
        <taxon>Euglenida</taxon>
        <taxon>Spirocuta</taxon>
        <taxon>Euglenophyceae</taxon>
        <taxon>Eutreptiales</taxon>
        <taxon>Eutreptiaceae</taxon>
        <taxon>Eutreptiella</taxon>
    </lineage>
</organism>
<dbReference type="AlphaFoldDB" id="A0A7S1J8Q3"/>
<sequence>MPLEKVVEGAGSVTSPTFDKHGVLHVCCTQTGAVHKIVDGELVEVLNTQGQPSTIVFDPNLGTLYVCDLAHQAILRVEEEDQSAGQAPVLAEFVTEYEGRLLRGPTGMVFDAAGNMYFCDSGPMGDTTLGNPKASVYNIACDASLLQPLAADCLAHATGLCLSPNGQTLYVCETMNNRILRFAQRPNGVWHMSVYHNFSGGLGPMSCASDNSGALYVARYDFRGQSSEGIISILLPNGQLHAELAIPGAEVTGLCFDEECKFLYITEASAGAIYRYNLKE</sequence>
<gene>
    <name evidence="2" type="ORF">EGYM00392_LOCUS47270</name>
</gene>
<dbReference type="EMBL" id="HBGA01127929">
    <property type="protein sequence ID" value="CAD9036114.1"/>
    <property type="molecule type" value="Transcribed_RNA"/>
</dbReference>
<feature type="domain" description="SMP-30/Gluconolactonase/LRE-like region" evidence="1">
    <location>
        <begin position="108"/>
        <end position="268"/>
    </location>
</feature>
<accession>A0A7S1J8Q3</accession>
<name>A0A7S1J8Q3_9EUGL</name>
<dbReference type="Pfam" id="PF08450">
    <property type="entry name" value="SGL"/>
    <property type="match status" value="1"/>
</dbReference>
<dbReference type="PANTHER" id="PTHR47572">
    <property type="entry name" value="LIPOPROTEIN-RELATED"/>
    <property type="match status" value="1"/>
</dbReference>
<reference evidence="2" key="1">
    <citation type="submission" date="2021-01" db="EMBL/GenBank/DDBJ databases">
        <authorList>
            <person name="Corre E."/>
            <person name="Pelletier E."/>
            <person name="Niang G."/>
            <person name="Scheremetjew M."/>
            <person name="Finn R."/>
            <person name="Kale V."/>
            <person name="Holt S."/>
            <person name="Cochrane G."/>
            <person name="Meng A."/>
            <person name="Brown T."/>
            <person name="Cohen L."/>
        </authorList>
    </citation>
    <scope>NUCLEOTIDE SEQUENCE</scope>
    <source>
        <strain evidence="2">NIES-381</strain>
    </source>
</reference>
<dbReference type="Gene3D" id="2.120.10.30">
    <property type="entry name" value="TolB, C-terminal domain"/>
    <property type="match status" value="1"/>
</dbReference>
<proteinExistence type="predicted"/>
<evidence type="ECO:0000313" key="2">
    <source>
        <dbReference type="EMBL" id="CAD9036114.1"/>
    </source>
</evidence>
<dbReference type="InterPro" id="IPR051262">
    <property type="entry name" value="SMP-30/CGR1_Lactonase"/>
</dbReference>
<protein>
    <recommendedName>
        <fullName evidence="1">SMP-30/Gluconolactonase/LRE-like region domain-containing protein</fullName>
    </recommendedName>
</protein>